<proteinExistence type="inferred from homology"/>
<dbReference type="Gene3D" id="4.10.520.10">
    <property type="entry name" value="IHF-like DNA-binding proteins"/>
    <property type="match status" value="1"/>
</dbReference>
<dbReference type="GO" id="GO:0003677">
    <property type="term" value="F:DNA binding"/>
    <property type="evidence" value="ECO:0007669"/>
    <property type="project" value="UniProtKB-KW"/>
</dbReference>
<dbReference type="GO" id="GO:0005829">
    <property type="term" value="C:cytosol"/>
    <property type="evidence" value="ECO:0007669"/>
    <property type="project" value="TreeGrafter"/>
</dbReference>
<dbReference type="InterPro" id="IPR010992">
    <property type="entry name" value="IHF-like_DNA-bd_dom_sf"/>
</dbReference>
<comment type="caution">
    <text evidence="3">The sequence shown here is derived from an EMBL/GenBank/DDBJ whole genome shotgun (WGS) entry which is preliminary data.</text>
</comment>
<dbReference type="PANTHER" id="PTHR33175">
    <property type="entry name" value="DNA-BINDING PROTEIN HU"/>
    <property type="match status" value="1"/>
</dbReference>
<accession>A0A8S4BY78</accession>
<name>A0A8S4BY78_9ACAR</name>
<dbReference type="Pfam" id="PF00216">
    <property type="entry name" value="Bac_DNA_binding"/>
    <property type="match status" value="1"/>
</dbReference>
<organism evidence="3 4">
    <name type="scientific">Hyalomma marginatum</name>
    <dbReference type="NCBI Taxonomy" id="34627"/>
    <lineage>
        <taxon>Eukaryota</taxon>
        <taxon>Metazoa</taxon>
        <taxon>Ecdysozoa</taxon>
        <taxon>Arthropoda</taxon>
        <taxon>Chelicerata</taxon>
        <taxon>Arachnida</taxon>
        <taxon>Acari</taxon>
        <taxon>Parasitiformes</taxon>
        <taxon>Ixodida</taxon>
        <taxon>Ixodoidea</taxon>
        <taxon>Ixodidae</taxon>
        <taxon>Hyalomminae</taxon>
        <taxon>Hyalomma</taxon>
    </lineage>
</organism>
<dbReference type="SUPFAM" id="SSF47729">
    <property type="entry name" value="IHF-like DNA-binding proteins"/>
    <property type="match status" value="1"/>
</dbReference>
<keyword evidence="1 3" id="KW-0238">DNA-binding</keyword>
<sequence length="94" mass="10320">MNKTEFIAAIATHNNSTKAEAARFVDSFISVVTETLQGGDEIRLVGFGSFKVKDVAARDTRNPQTGKIIKVPATKRPRFSAGKELKEVTNHCKK</sequence>
<reference evidence="3" key="1">
    <citation type="submission" date="2021-06" db="EMBL/GenBank/DDBJ databases">
        <authorList>
            <person name="Nardi T."/>
            <person name="Nardi T."/>
        </authorList>
    </citation>
    <scope>NUCLEOTIDE SEQUENCE</scope>
</reference>
<dbReference type="InterPro" id="IPR000119">
    <property type="entry name" value="Hist_DNA-bd"/>
</dbReference>
<keyword evidence="4" id="KW-1185">Reference proteome</keyword>
<dbReference type="PRINTS" id="PR01727">
    <property type="entry name" value="DNABINDINGHU"/>
</dbReference>
<dbReference type="PANTHER" id="PTHR33175:SF3">
    <property type="entry name" value="DNA-BINDING PROTEIN HU-BETA"/>
    <property type="match status" value="1"/>
</dbReference>
<dbReference type="CDD" id="cd13831">
    <property type="entry name" value="HU"/>
    <property type="match status" value="1"/>
</dbReference>
<comment type="similarity">
    <text evidence="2">Belongs to the bacterial histone-like protein family.</text>
</comment>
<gene>
    <name evidence="3" type="ORF">MHYMCMPASI_01099</name>
</gene>
<evidence type="ECO:0000256" key="2">
    <source>
        <dbReference type="RuleBase" id="RU003939"/>
    </source>
</evidence>
<dbReference type="Proteomes" id="UP000837675">
    <property type="component" value="Unassembled WGS sequence"/>
</dbReference>
<evidence type="ECO:0000313" key="3">
    <source>
        <dbReference type="EMBL" id="CAG7599443.1"/>
    </source>
</evidence>
<evidence type="ECO:0000313" key="4">
    <source>
        <dbReference type="Proteomes" id="UP000837675"/>
    </source>
</evidence>
<dbReference type="SMART" id="SM00411">
    <property type="entry name" value="BHL"/>
    <property type="match status" value="1"/>
</dbReference>
<dbReference type="GO" id="GO:0030527">
    <property type="term" value="F:structural constituent of chromatin"/>
    <property type="evidence" value="ECO:0007669"/>
    <property type="project" value="InterPro"/>
</dbReference>
<evidence type="ECO:0000256" key="1">
    <source>
        <dbReference type="ARBA" id="ARBA00023125"/>
    </source>
</evidence>
<dbReference type="EMBL" id="CAJVAF010000345">
    <property type="protein sequence ID" value="CAG7599443.1"/>
    <property type="molecule type" value="Genomic_DNA"/>
</dbReference>
<dbReference type="AlphaFoldDB" id="A0A8S4BY78"/>
<protein>
    <submittedName>
        <fullName evidence="3">HU family DNA-binding protein</fullName>
    </submittedName>
</protein>